<organism evidence="1 2">
    <name type="scientific">Bacillus thermotolerans</name>
    <name type="common">Quasibacillus thermotolerans</name>
    <dbReference type="NCBI Taxonomy" id="1221996"/>
    <lineage>
        <taxon>Bacteria</taxon>
        <taxon>Bacillati</taxon>
        <taxon>Bacillota</taxon>
        <taxon>Bacilli</taxon>
        <taxon>Bacillales</taxon>
        <taxon>Bacillaceae</taxon>
        <taxon>Bacillus</taxon>
    </lineage>
</organism>
<name>A0A0F5HX74_BACTR</name>
<dbReference type="STRING" id="1221996.QY95_03951"/>
<comment type="caution">
    <text evidence="1">The sequence shown here is derived from an EMBL/GenBank/DDBJ whole genome shotgun (WGS) entry which is preliminary data.</text>
</comment>
<evidence type="ECO:0000313" key="1">
    <source>
        <dbReference type="EMBL" id="KKB34340.1"/>
    </source>
</evidence>
<sequence length="103" mass="12234">MNNETYLDFCFIRHEQGGFKQEIDELLADLFSGKRLKWYLEEKRQDNLDIVVAEVKGMSSWSSEEELVQYLENEAGERFWEYVQGYQFRVYPFTKGCASCGKH</sequence>
<dbReference type="EMBL" id="JWIR02000086">
    <property type="protein sequence ID" value="KKB34340.1"/>
    <property type="molecule type" value="Genomic_DNA"/>
</dbReference>
<dbReference type="AlphaFoldDB" id="A0A0F5HX74"/>
<accession>A0A0F5HX74</accession>
<gene>
    <name evidence="1" type="ORF">QY95_03951</name>
</gene>
<keyword evidence="2" id="KW-1185">Reference proteome</keyword>
<proteinExistence type="predicted"/>
<protein>
    <submittedName>
        <fullName evidence="1">Uncharacterized protein</fullName>
    </submittedName>
</protein>
<dbReference type="OrthoDB" id="2888644at2"/>
<reference evidence="1" key="1">
    <citation type="submission" date="2015-02" db="EMBL/GenBank/DDBJ databases">
        <title>Genome Assembly of Bacillaceae bacterium MTCC 8252.</title>
        <authorList>
            <person name="Verma A."/>
            <person name="Khatri I."/>
            <person name="Mual P."/>
            <person name="Subramanian S."/>
            <person name="Krishnamurthi S."/>
        </authorList>
    </citation>
    <scope>NUCLEOTIDE SEQUENCE [LARGE SCALE GENOMIC DNA]</scope>
    <source>
        <strain evidence="1">MTCC 8252</strain>
    </source>
</reference>
<evidence type="ECO:0000313" key="2">
    <source>
        <dbReference type="Proteomes" id="UP000031563"/>
    </source>
</evidence>
<accession>A0A0F5HMR5</accession>
<dbReference type="RefSeq" id="WP_039235495.1">
    <property type="nucleotide sequence ID" value="NZ_JWIQ02000039.1"/>
</dbReference>
<dbReference type="Proteomes" id="UP000031563">
    <property type="component" value="Unassembled WGS sequence"/>
</dbReference>